<gene>
    <name evidence="4" type="ORF">SAMN05444390_1011404</name>
</gene>
<evidence type="ECO:0000256" key="3">
    <source>
        <dbReference type="PIRSR" id="PIRSR617939-2"/>
    </source>
</evidence>
<evidence type="ECO:0000313" key="5">
    <source>
        <dbReference type="Proteomes" id="UP000236745"/>
    </source>
</evidence>
<organism evidence="4 5">
    <name type="scientific">Marinobacterium lutimaris</name>
    <dbReference type="NCBI Taxonomy" id="568106"/>
    <lineage>
        <taxon>Bacteria</taxon>
        <taxon>Pseudomonadati</taxon>
        <taxon>Pseudomonadota</taxon>
        <taxon>Gammaproteobacteria</taxon>
        <taxon>Oceanospirillales</taxon>
        <taxon>Oceanospirillaceae</taxon>
        <taxon>Marinobacterium</taxon>
    </lineage>
</organism>
<dbReference type="AlphaFoldDB" id="A0A1H5XJP3"/>
<name>A0A1H5XJP3_9GAMM</name>
<protein>
    <submittedName>
        <fullName evidence="4">AIG2-like family protein</fullName>
    </submittedName>
</protein>
<feature type="binding site" evidence="3">
    <location>
        <begin position="3"/>
        <end position="8"/>
    </location>
    <ligand>
        <name>substrate</name>
    </ligand>
</feature>
<dbReference type="Gene3D" id="3.10.490.10">
    <property type="entry name" value="Gamma-glutamyl cyclotransferase-like"/>
    <property type="match status" value="1"/>
</dbReference>
<keyword evidence="1" id="KW-0456">Lyase</keyword>
<evidence type="ECO:0000256" key="1">
    <source>
        <dbReference type="ARBA" id="ARBA00023239"/>
    </source>
</evidence>
<dbReference type="GO" id="GO:0003839">
    <property type="term" value="F:gamma-glutamylcyclotransferase activity"/>
    <property type="evidence" value="ECO:0007669"/>
    <property type="project" value="InterPro"/>
</dbReference>
<evidence type="ECO:0000313" key="4">
    <source>
        <dbReference type="EMBL" id="SEG11695.1"/>
    </source>
</evidence>
<dbReference type="PANTHER" id="PTHR12935:SF0">
    <property type="entry name" value="GAMMA-GLUTAMYLCYCLOTRANSFERASE"/>
    <property type="match status" value="1"/>
</dbReference>
<proteinExistence type="predicted"/>
<dbReference type="Proteomes" id="UP000236745">
    <property type="component" value="Unassembled WGS sequence"/>
</dbReference>
<dbReference type="PANTHER" id="PTHR12935">
    <property type="entry name" value="GAMMA-GLUTAMYLCYCLOTRANSFERASE"/>
    <property type="match status" value="1"/>
</dbReference>
<dbReference type="Pfam" id="PF13772">
    <property type="entry name" value="AIG2_2"/>
    <property type="match status" value="1"/>
</dbReference>
<dbReference type="CDD" id="cd06661">
    <property type="entry name" value="GGCT_like"/>
    <property type="match status" value="1"/>
</dbReference>
<dbReference type="EMBL" id="FNVQ01000001">
    <property type="protein sequence ID" value="SEG11695.1"/>
    <property type="molecule type" value="Genomic_DNA"/>
</dbReference>
<evidence type="ECO:0000256" key="2">
    <source>
        <dbReference type="PIRSR" id="PIRSR617939-1"/>
    </source>
</evidence>
<keyword evidence="5" id="KW-1185">Reference proteome</keyword>
<dbReference type="SUPFAM" id="SSF110857">
    <property type="entry name" value="Gamma-glutamyl cyclotransferase-like"/>
    <property type="match status" value="1"/>
</dbReference>
<dbReference type="RefSeq" id="WP_104002312.1">
    <property type="nucleotide sequence ID" value="NZ_FNVQ01000001.1"/>
</dbReference>
<feature type="binding site" evidence="3">
    <location>
        <position position="120"/>
    </location>
    <ligand>
        <name>substrate</name>
    </ligand>
</feature>
<accession>A0A1H5XJP3</accession>
<dbReference type="OrthoDB" id="5401862at2"/>
<feature type="active site" description="Proton acceptor" evidence="2">
    <location>
        <position position="79"/>
    </location>
</feature>
<dbReference type="InterPro" id="IPR036568">
    <property type="entry name" value="GGCT-like_sf"/>
</dbReference>
<reference evidence="4 5" key="1">
    <citation type="submission" date="2016-10" db="EMBL/GenBank/DDBJ databases">
        <authorList>
            <person name="de Groot N.N."/>
        </authorList>
    </citation>
    <scope>NUCLEOTIDE SEQUENCE [LARGE SCALE GENOMIC DNA]</scope>
    <source>
        <strain evidence="4 5">DSM 22012</strain>
    </source>
</reference>
<dbReference type="InterPro" id="IPR017939">
    <property type="entry name" value="G-Glutamylcylcotransferase"/>
</dbReference>
<sequence length="163" mass="18572">MIYFAYGSNMSLLRLRERAPDAQRIATCALLEHDLRFHKISPDGSAKCDSFYTGNRDDRVLGAIYELGTASERELDRVEGLGRGYDKKSVNVVDVLGREYTAFTYYATLIDPRLLPYGWYLQHVLVGAKELGLPQSYLQRIEAAGFVDDPDLEREARQRALYL</sequence>
<dbReference type="InterPro" id="IPR013024">
    <property type="entry name" value="GGCT-like"/>
</dbReference>